<feature type="region of interest" description="Disordered" evidence="1">
    <location>
        <begin position="83"/>
        <end position="156"/>
    </location>
</feature>
<feature type="region of interest" description="Disordered" evidence="1">
    <location>
        <begin position="336"/>
        <end position="361"/>
    </location>
</feature>
<comment type="caution">
    <text evidence="3">The sequence shown here is derived from an EMBL/GenBank/DDBJ whole genome shotgun (WGS) entry which is preliminary data.</text>
</comment>
<feature type="domain" description="SAP" evidence="2">
    <location>
        <begin position="49"/>
        <end position="83"/>
    </location>
</feature>
<dbReference type="InterPro" id="IPR003034">
    <property type="entry name" value="SAP_dom"/>
</dbReference>
<gene>
    <name evidence="3" type="ORF">IAR55_002854</name>
</gene>
<dbReference type="InterPro" id="IPR036361">
    <property type="entry name" value="SAP_dom_sf"/>
</dbReference>
<dbReference type="KEGG" id="kne:92180112"/>
<organism evidence="3 4">
    <name type="scientific">Kwoniella newhampshirensis</name>
    <dbReference type="NCBI Taxonomy" id="1651941"/>
    <lineage>
        <taxon>Eukaryota</taxon>
        <taxon>Fungi</taxon>
        <taxon>Dikarya</taxon>
        <taxon>Basidiomycota</taxon>
        <taxon>Agaricomycotina</taxon>
        <taxon>Tremellomycetes</taxon>
        <taxon>Tremellales</taxon>
        <taxon>Cryptococcaceae</taxon>
        <taxon>Kwoniella</taxon>
    </lineage>
</organism>
<dbReference type="Proteomes" id="UP001388673">
    <property type="component" value="Unassembled WGS sequence"/>
</dbReference>
<dbReference type="SMART" id="SM00513">
    <property type="entry name" value="SAP"/>
    <property type="match status" value="1"/>
</dbReference>
<feature type="compositionally biased region" description="Polar residues" evidence="1">
    <location>
        <begin position="97"/>
        <end position="107"/>
    </location>
</feature>
<dbReference type="RefSeq" id="XP_066803466.1">
    <property type="nucleotide sequence ID" value="XM_066945965.1"/>
</dbReference>
<accession>A0AAW0Z1G1</accession>
<keyword evidence="4" id="KW-1185">Reference proteome</keyword>
<dbReference type="EMBL" id="JBCAWK010000005">
    <property type="protein sequence ID" value="KAK8858625.1"/>
    <property type="molecule type" value="Genomic_DNA"/>
</dbReference>
<sequence length="386" mass="39669">MLRRKVSAGLLRATNPSTNAVTPLCPPSPTRPRARSLASAVLLSSQRNWKNETVVALKTELKKRGLSQQGNKATLVSRLESAETSSLLPPLPPFPNNARTLSTTAFRSQPPKKATKDSTTAAPGPATAVSADALESVTSTGPQVSSQRTEALKPEPVAPEQVTVAPGLPNSKVAANQGGAKLDMSFPSVKADEQIEQIIPLTPDNFSSNAALASSSAPALPEAAAKVLTVASASTHLSGGPVHGTHSHTDSHTLEVAEDAPDMLSSIPSLSSLAGSVLSAPASAWKATGLKFPEIGLPKEGKGSEYEYDGKGLNDEEKRGAWVLAGVVGLGLFLGGGSRKSGAKKGKESGPGVGDLMEEGKKMMKGDAAWEKASGAGVVGHGSRKD</sequence>
<evidence type="ECO:0000313" key="4">
    <source>
        <dbReference type="Proteomes" id="UP001388673"/>
    </source>
</evidence>
<dbReference type="Pfam" id="PF02037">
    <property type="entry name" value="SAP"/>
    <property type="match status" value="1"/>
</dbReference>
<reference evidence="3 4" key="1">
    <citation type="journal article" date="2024" name="bioRxiv">
        <title>Comparative genomics of Cryptococcus and Kwoniella reveals pathogenesis evolution and contrasting karyotype dynamics via intercentromeric recombination or chromosome fusion.</title>
        <authorList>
            <person name="Coelho M.A."/>
            <person name="David-Palma M."/>
            <person name="Shea T."/>
            <person name="Bowers K."/>
            <person name="McGinley-Smith S."/>
            <person name="Mohammad A.W."/>
            <person name="Gnirke A."/>
            <person name="Yurkov A.M."/>
            <person name="Nowrousian M."/>
            <person name="Sun S."/>
            <person name="Cuomo C.A."/>
            <person name="Heitman J."/>
        </authorList>
    </citation>
    <scope>NUCLEOTIDE SEQUENCE [LARGE SCALE GENOMIC DNA]</scope>
    <source>
        <strain evidence="3 4">CBS 13917</strain>
    </source>
</reference>
<evidence type="ECO:0000259" key="2">
    <source>
        <dbReference type="PROSITE" id="PS50800"/>
    </source>
</evidence>
<protein>
    <recommendedName>
        <fullName evidence="2">SAP domain-containing protein</fullName>
    </recommendedName>
</protein>
<proteinExistence type="predicted"/>
<feature type="compositionally biased region" description="Polar residues" evidence="1">
    <location>
        <begin position="136"/>
        <end position="149"/>
    </location>
</feature>
<dbReference type="AlphaFoldDB" id="A0AAW0Z1G1"/>
<dbReference type="SUPFAM" id="SSF68906">
    <property type="entry name" value="SAP domain"/>
    <property type="match status" value="1"/>
</dbReference>
<dbReference type="GeneID" id="92180112"/>
<dbReference type="Gene3D" id="1.10.720.30">
    <property type="entry name" value="SAP domain"/>
    <property type="match status" value="1"/>
</dbReference>
<evidence type="ECO:0000313" key="3">
    <source>
        <dbReference type="EMBL" id="KAK8858625.1"/>
    </source>
</evidence>
<name>A0AAW0Z1G1_9TREE</name>
<dbReference type="PROSITE" id="PS50800">
    <property type="entry name" value="SAP"/>
    <property type="match status" value="1"/>
</dbReference>
<evidence type="ECO:0000256" key="1">
    <source>
        <dbReference type="SAM" id="MobiDB-lite"/>
    </source>
</evidence>